<sequence>MGRIISIQQSDNGAVREAQERVPNGRTIRRPINPLIPLELDDDVQPPRAVDVNDDQQSKEEPEERRYNLRSRAKVRDGTTCATKTRPTSSNPLTSTQKTQPPKFNLYLHCYTSLTTSLQVLSRSRTKQRAQWTTNLAFSAPAIATPCNIHCYFILSFYMSDNMMCSIVKVNLNASGGGCATGGLVRSWGTQTMGRRRRQSSAFNWSLRPSGSLSSSYSFPSPFSLSIAYNCCL</sequence>
<organism evidence="2 3">
    <name type="scientific">Parelaphostrongylus tenuis</name>
    <name type="common">Meningeal worm</name>
    <dbReference type="NCBI Taxonomy" id="148309"/>
    <lineage>
        <taxon>Eukaryota</taxon>
        <taxon>Metazoa</taxon>
        <taxon>Ecdysozoa</taxon>
        <taxon>Nematoda</taxon>
        <taxon>Chromadorea</taxon>
        <taxon>Rhabditida</taxon>
        <taxon>Rhabditina</taxon>
        <taxon>Rhabditomorpha</taxon>
        <taxon>Strongyloidea</taxon>
        <taxon>Metastrongylidae</taxon>
        <taxon>Parelaphostrongylus</taxon>
    </lineage>
</organism>
<dbReference type="EMBL" id="JAHQIW010007289">
    <property type="protein sequence ID" value="KAJ1373447.1"/>
    <property type="molecule type" value="Genomic_DNA"/>
</dbReference>
<dbReference type="AlphaFoldDB" id="A0AAD5WK94"/>
<feature type="compositionally biased region" description="Polar residues" evidence="1">
    <location>
        <begin position="1"/>
        <end position="12"/>
    </location>
</feature>
<evidence type="ECO:0000256" key="1">
    <source>
        <dbReference type="SAM" id="MobiDB-lite"/>
    </source>
</evidence>
<comment type="caution">
    <text evidence="2">The sequence shown here is derived from an EMBL/GenBank/DDBJ whole genome shotgun (WGS) entry which is preliminary data.</text>
</comment>
<feature type="compositionally biased region" description="Basic and acidic residues" evidence="1">
    <location>
        <begin position="56"/>
        <end position="67"/>
    </location>
</feature>
<accession>A0AAD5WK94</accession>
<protein>
    <submittedName>
        <fullName evidence="2">Uncharacterized protein</fullName>
    </submittedName>
</protein>
<gene>
    <name evidence="2" type="ORF">KIN20_035846</name>
</gene>
<proteinExistence type="predicted"/>
<keyword evidence="3" id="KW-1185">Reference proteome</keyword>
<evidence type="ECO:0000313" key="3">
    <source>
        <dbReference type="Proteomes" id="UP001196413"/>
    </source>
</evidence>
<name>A0AAD5WK94_PARTN</name>
<feature type="compositionally biased region" description="Polar residues" evidence="1">
    <location>
        <begin position="80"/>
        <end position="100"/>
    </location>
</feature>
<reference evidence="2" key="1">
    <citation type="submission" date="2021-06" db="EMBL/GenBank/DDBJ databases">
        <title>Parelaphostrongylus tenuis whole genome reference sequence.</title>
        <authorList>
            <person name="Garwood T.J."/>
            <person name="Larsen P.A."/>
            <person name="Fountain-Jones N.M."/>
            <person name="Garbe J.R."/>
            <person name="Macchietto M.G."/>
            <person name="Kania S.A."/>
            <person name="Gerhold R.W."/>
            <person name="Richards J.E."/>
            <person name="Wolf T.M."/>
        </authorList>
    </citation>
    <scope>NUCLEOTIDE SEQUENCE</scope>
    <source>
        <strain evidence="2">MNPRO001-30</strain>
        <tissue evidence="2">Meninges</tissue>
    </source>
</reference>
<evidence type="ECO:0000313" key="2">
    <source>
        <dbReference type="EMBL" id="KAJ1373447.1"/>
    </source>
</evidence>
<dbReference type="Proteomes" id="UP001196413">
    <property type="component" value="Unassembled WGS sequence"/>
</dbReference>
<feature type="region of interest" description="Disordered" evidence="1">
    <location>
        <begin position="1"/>
        <end position="100"/>
    </location>
</feature>